<dbReference type="PANTHER" id="PTHR10963">
    <property type="entry name" value="GLYCOSYL HYDROLASE-RELATED"/>
    <property type="match status" value="1"/>
</dbReference>
<keyword evidence="7" id="KW-1185">Reference proteome</keyword>
<protein>
    <recommendedName>
        <fullName evidence="5">GH16 domain-containing protein</fullName>
    </recommendedName>
</protein>
<keyword evidence="1 4" id="KW-0732">Signal</keyword>
<dbReference type="AlphaFoldDB" id="A0A0B7NPR3"/>
<dbReference type="STRING" id="35722.A0A0B7NPR3"/>
<evidence type="ECO:0000313" key="6">
    <source>
        <dbReference type="EMBL" id="CEP17495.1"/>
    </source>
</evidence>
<dbReference type="PROSITE" id="PS51762">
    <property type="entry name" value="GH16_2"/>
    <property type="match status" value="1"/>
</dbReference>
<dbReference type="GO" id="GO:0005975">
    <property type="term" value="P:carbohydrate metabolic process"/>
    <property type="evidence" value="ECO:0007669"/>
    <property type="project" value="InterPro"/>
</dbReference>
<dbReference type="InterPro" id="IPR000757">
    <property type="entry name" value="Beta-glucanase-like"/>
</dbReference>
<accession>A0A0B7NPR3</accession>
<dbReference type="Proteomes" id="UP000054107">
    <property type="component" value="Unassembled WGS sequence"/>
</dbReference>
<feature type="signal peptide" evidence="4">
    <location>
        <begin position="1"/>
        <end position="21"/>
    </location>
</feature>
<dbReference type="GO" id="GO:0009277">
    <property type="term" value="C:fungal-type cell wall"/>
    <property type="evidence" value="ECO:0007669"/>
    <property type="project" value="TreeGrafter"/>
</dbReference>
<dbReference type="GO" id="GO:0004553">
    <property type="term" value="F:hydrolase activity, hydrolyzing O-glycosyl compounds"/>
    <property type="evidence" value="ECO:0007669"/>
    <property type="project" value="InterPro"/>
</dbReference>
<evidence type="ECO:0000256" key="3">
    <source>
        <dbReference type="ARBA" id="ARBA00023295"/>
    </source>
</evidence>
<evidence type="ECO:0000259" key="5">
    <source>
        <dbReference type="PROSITE" id="PS51762"/>
    </source>
</evidence>
<dbReference type="Pfam" id="PF00722">
    <property type="entry name" value="Glyco_hydro_16"/>
    <property type="match status" value="1"/>
</dbReference>
<dbReference type="PANTHER" id="PTHR10963:SF22">
    <property type="entry name" value="GLYCOSIDASE CRH2-RELATED"/>
    <property type="match status" value="1"/>
</dbReference>
<evidence type="ECO:0000256" key="1">
    <source>
        <dbReference type="ARBA" id="ARBA00022729"/>
    </source>
</evidence>
<dbReference type="InterPro" id="IPR050546">
    <property type="entry name" value="Glycosyl_Hydrlase_16"/>
</dbReference>
<gene>
    <name evidence="6" type="primary">PARPA_11792.1 scaffold 44586</name>
</gene>
<dbReference type="OrthoDB" id="4781at2759"/>
<evidence type="ECO:0000313" key="7">
    <source>
        <dbReference type="Proteomes" id="UP000054107"/>
    </source>
</evidence>
<sequence>MLVTHISASLFLISSALTVQARYVGYNAASTELYRRGESECRNMDTDFAKTTEGWVLQRGSTTETYDITDEGLTMKILKPTEYEEHYEPLVDNKVPGKLKYNEYEGKGFTFNATTLMHYGKFSATLKSAKVPGAVTAVILIADNGDEIDFEFLAGPKKQITSNYFYGPRIVYGENGKVIDAPKGNAYDQFYTYSIEWSPEKVVWKIDNNVIRTLTRDETDPKNGTEPAYPTHAARVQIGLWDGSGVSGTAQWARGPINWGEQDGPIEAYIKNVKIECDPKYN</sequence>
<dbReference type="GO" id="GO:0016757">
    <property type="term" value="F:glycosyltransferase activity"/>
    <property type="evidence" value="ECO:0007669"/>
    <property type="project" value="TreeGrafter"/>
</dbReference>
<evidence type="ECO:0000256" key="2">
    <source>
        <dbReference type="ARBA" id="ARBA00022801"/>
    </source>
</evidence>
<dbReference type="GO" id="GO:0031505">
    <property type="term" value="P:fungal-type cell wall organization"/>
    <property type="evidence" value="ECO:0007669"/>
    <property type="project" value="TreeGrafter"/>
</dbReference>
<dbReference type="InterPro" id="IPR013320">
    <property type="entry name" value="ConA-like_dom_sf"/>
</dbReference>
<organism evidence="6 7">
    <name type="scientific">Parasitella parasitica</name>
    <dbReference type="NCBI Taxonomy" id="35722"/>
    <lineage>
        <taxon>Eukaryota</taxon>
        <taxon>Fungi</taxon>
        <taxon>Fungi incertae sedis</taxon>
        <taxon>Mucoromycota</taxon>
        <taxon>Mucoromycotina</taxon>
        <taxon>Mucoromycetes</taxon>
        <taxon>Mucorales</taxon>
        <taxon>Mucorineae</taxon>
        <taxon>Mucoraceae</taxon>
        <taxon>Parasitella</taxon>
    </lineage>
</organism>
<name>A0A0B7NPR3_9FUNG</name>
<reference evidence="6 7" key="1">
    <citation type="submission" date="2014-09" db="EMBL/GenBank/DDBJ databases">
        <authorList>
            <person name="Ellenberger Sabrina"/>
        </authorList>
    </citation>
    <scope>NUCLEOTIDE SEQUENCE [LARGE SCALE GENOMIC DNA]</scope>
    <source>
        <strain evidence="6 7">CBS 412.66</strain>
    </source>
</reference>
<evidence type="ECO:0000256" key="4">
    <source>
        <dbReference type="SAM" id="SignalP"/>
    </source>
</evidence>
<proteinExistence type="predicted"/>
<dbReference type="EMBL" id="LN733683">
    <property type="protein sequence ID" value="CEP17495.1"/>
    <property type="molecule type" value="Genomic_DNA"/>
</dbReference>
<feature type="chain" id="PRO_5002120858" description="GH16 domain-containing protein" evidence="4">
    <location>
        <begin position="22"/>
        <end position="282"/>
    </location>
</feature>
<keyword evidence="3" id="KW-0326">Glycosidase</keyword>
<dbReference type="SUPFAM" id="SSF49899">
    <property type="entry name" value="Concanavalin A-like lectins/glucanases"/>
    <property type="match status" value="1"/>
</dbReference>
<feature type="domain" description="GH16" evidence="5">
    <location>
        <begin position="24"/>
        <end position="261"/>
    </location>
</feature>
<keyword evidence="2" id="KW-0378">Hydrolase</keyword>
<dbReference type="Gene3D" id="2.60.120.200">
    <property type="match status" value="1"/>
</dbReference>